<dbReference type="NCBIfam" id="NF040603">
    <property type="entry name" value="choice_anch_P"/>
    <property type="match status" value="2"/>
</dbReference>
<sequence length="418" mass="42806">MRRLAALLSLLVALTGALVVGSTSPASAEKRPVGFGMAAFGFGAKIKGGDLPIGSGPIARAIVACNNVAGITRDNATASVDLPGLGTIEGVETKVWTRKSGDTVSTYARHTIADVVLFENVAGKLTITGISSWVRAWHDATGFHTDAKTNVLGLKYKPPGLPAQTLPLPSLGQPIKIPGVATIGLGGSTQVHGKHRALSEATGLRVHLDATNTTVALARAVARMGEAPEGVFGGIAYGLKASVLGDIVGVGATPQVFMPCAGTDGQVLSSSIVSVPIPGVLDAGVGEVSEKTMHTAKANSAWEKATIADVDLLGGAVHIEGVQARAFVKRIKGKRALIRNAIGTHTAVITINGTSYDLDQLTANPIEIPGLVKIEGNLVKKLKGGLEVTALRVTLLDGSGAVVDLGVARTRVGRVPHS</sequence>
<evidence type="ECO:0000313" key="3">
    <source>
        <dbReference type="Proteomes" id="UP001501821"/>
    </source>
</evidence>
<organism evidence="2 3">
    <name type="scientific">Nocardioides panacisoli</name>
    <dbReference type="NCBI Taxonomy" id="627624"/>
    <lineage>
        <taxon>Bacteria</taxon>
        <taxon>Bacillati</taxon>
        <taxon>Actinomycetota</taxon>
        <taxon>Actinomycetes</taxon>
        <taxon>Propionibacteriales</taxon>
        <taxon>Nocardioidaceae</taxon>
        <taxon>Nocardioides</taxon>
    </lineage>
</organism>
<dbReference type="RefSeq" id="WP_344777781.1">
    <property type="nucleotide sequence ID" value="NZ_BAABAH010000015.1"/>
</dbReference>
<feature type="chain" id="PRO_5046570898" description="DUF5666 domain-containing protein" evidence="1">
    <location>
        <begin position="29"/>
        <end position="418"/>
    </location>
</feature>
<evidence type="ECO:0000313" key="2">
    <source>
        <dbReference type="EMBL" id="GAA3830313.1"/>
    </source>
</evidence>
<dbReference type="Proteomes" id="UP001501821">
    <property type="component" value="Unassembled WGS sequence"/>
</dbReference>
<dbReference type="EMBL" id="BAABAH010000015">
    <property type="protein sequence ID" value="GAA3830313.1"/>
    <property type="molecule type" value="Genomic_DNA"/>
</dbReference>
<keyword evidence="3" id="KW-1185">Reference proteome</keyword>
<evidence type="ECO:0008006" key="4">
    <source>
        <dbReference type="Google" id="ProtNLM"/>
    </source>
</evidence>
<protein>
    <recommendedName>
        <fullName evidence="4">DUF5666 domain-containing protein</fullName>
    </recommendedName>
</protein>
<gene>
    <name evidence="2" type="ORF">GCM10022242_34660</name>
</gene>
<name>A0ABP7IYJ9_9ACTN</name>
<accession>A0ABP7IYJ9</accession>
<evidence type="ECO:0000256" key="1">
    <source>
        <dbReference type="SAM" id="SignalP"/>
    </source>
</evidence>
<keyword evidence="1" id="KW-0732">Signal</keyword>
<reference evidence="3" key="1">
    <citation type="journal article" date="2019" name="Int. J. Syst. Evol. Microbiol.">
        <title>The Global Catalogue of Microorganisms (GCM) 10K type strain sequencing project: providing services to taxonomists for standard genome sequencing and annotation.</title>
        <authorList>
            <consortium name="The Broad Institute Genomics Platform"/>
            <consortium name="The Broad Institute Genome Sequencing Center for Infectious Disease"/>
            <person name="Wu L."/>
            <person name="Ma J."/>
        </authorList>
    </citation>
    <scope>NUCLEOTIDE SEQUENCE [LARGE SCALE GENOMIC DNA]</scope>
    <source>
        <strain evidence="3">JCM 16953</strain>
    </source>
</reference>
<comment type="caution">
    <text evidence="2">The sequence shown here is derived from an EMBL/GenBank/DDBJ whole genome shotgun (WGS) entry which is preliminary data.</text>
</comment>
<proteinExistence type="predicted"/>
<feature type="signal peptide" evidence="1">
    <location>
        <begin position="1"/>
        <end position="28"/>
    </location>
</feature>